<dbReference type="Proteomes" id="UP000193228">
    <property type="component" value="Unassembled WGS sequence"/>
</dbReference>
<dbReference type="EMBL" id="FXAT01000006">
    <property type="protein sequence ID" value="SMG53686.1"/>
    <property type="molecule type" value="Genomic_DNA"/>
</dbReference>
<dbReference type="RefSeq" id="WP_085486161.1">
    <property type="nucleotide sequence ID" value="NZ_FXAT01000006.1"/>
</dbReference>
<protein>
    <submittedName>
        <fullName evidence="1">Uncharacterized protein</fullName>
    </submittedName>
</protein>
<reference evidence="2" key="1">
    <citation type="submission" date="2017-04" db="EMBL/GenBank/DDBJ databases">
        <authorList>
            <person name="Varghese N."/>
            <person name="Submissions S."/>
        </authorList>
    </citation>
    <scope>NUCLEOTIDE SEQUENCE [LARGE SCALE GENOMIC DNA]</scope>
    <source>
        <strain evidence="2">LMG 29540</strain>
    </source>
</reference>
<dbReference type="STRING" id="1515439.SAMN06265784_106207"/>
<proteinExistence type="predicted"/>
<sequence>MKKHILAAFLVVTLVLLIVALVTFNWICQLSATGTVRVVADGLPDGGGPPNGAAPHCLIYGKYCLGDALRSH</sequence>
<accession>A0A1X7LII6</accession>
<organism evidence="1 2">
    <name type="scientific">Paraburkholderia susongensis</name>
    <dbReference type="NCBI Taxonomy" id="1515439"/>
    <lineage>
        <taxon>Bacteria</taxon>
        <taxon>Pseudomonadati</taxon>
        <taxon>Pseudomonadota</taxon>
        <taxon>Betaproteobacteria</taxon>
        <taxon>Burkholderiales</taxon>
        <taxon>Burkholderiaceae</taxon>
        <taxon>Paraburkholderia</taxon>
    </lineage>
</organism>
<keyword evidence="2" id="KW-1185">Reference proteome</keyword>
<name>A0A1X7LII6_9BURK</name>
<evidence type="ECO:0000313" key="2">
    <source>
        <dbReference type="Proteomes" id="UP000193228"/>
    </source>
</evidence>
<dbReference type="AlphaFoldDB" id="A0A1X7LII6"/>
<evidence type="ECO:0000313" key="1">
    <source>
        <dbReference type="EMBL" id="SMG53686.1"/>
    </source>
</evidence>
<gene>
    <name evidence="1" type="ORF">SAMN06265784_106207</name>
</gene>